<sequence>IPDTTYGPVLTLIERHIRDDSYAARSFGLQMLHLCISGWPTTEEELWQVDRDYPMNEHARAMCRIGPAFVESVDDDVSTDKERCREDSDSLSVFTVF</sequence>
<protein>
    <recommendedName>
        <fullName evidence="3">Rapamycin-insensitive companion of mTOR domain-containing protein</fullName>
    </recommendedName>
</protein>
<dbReference type="EMBL" id="JACEIK010002748">
    <property type="protein sequence ID" value="MCD9638649.1"/>
    <property type="molecule type" value="Genomic_DNA"/>
</dbReference>
<comment type="caution">
    <text evidence="1">The sequence shown here is derived from an EMBL/GenBank/DDBJ whole genome shotgun (WGS) entry which is preliminary data.</text>
</comment>
<dbReference type="Proteomes" id="UP000823775">
    <property type="component" value="Unassembled WGS sequence"/>
</dbReference>
<proteinExistence type="predicted"/>
<evidence type="ECO:0000313" key="2">
    <source>
        <dbReference type="Proteomes" id="UP000823775"/>
    </source>
</evidence>
<feature type="non-terminal residue" evidence="1">
    <location>
        <position position="1"/>
    </location>
</feature>
<name>A0ABS8UXD0_DATST</name>
<accession>A0ABS8UXD0</accession>
<evidence type="ECO:0008006" key="3">
    <source>
        <dbReference type="Google" id="ProtNLM"/>
    </source>
</evidence>
<gene>
    <name evidence="1" type="ORF">HAX54_022739</name>
</gene>
<organism evidence="1 2">
    <name type="scientific">Datura stramonium</name>
    <name type="common">Jimsonweed</name>
    <name type="synonym">Common thornapple</name>
    <dbReference type="NCBI Taxonomy" id="4076"/>
    <lineage>
        <taxon>Eukaryota</taxon>
        <taxon>Viridiplantae</taxon>
        <taxon>Streptophyta</taxon>
        <taxon>Embryophyta</taxon>
        <taxon>Tracheophyta</taxon>
        <taxon>Spermatophyta</taxon>
        <taxon>Magnoliopsida</taxon>
        <taxon>eudicotyledons</taxon>
        <taxon>Gunneridae</taxon>
        <taxon>Pentapetalae</taxon>
        <taxon>asterids</taxon>
        <taxon>lamiids</taxon>
        <taxon>Solanales</taxon>
        <taxon>Solanaceae</taxon>
        <taxon>Solanoideae</taxon>
        <taxon>Datureae</taxon>
        <taxon>Datura</taxon>
    </lineage>
</organism>
<evidence type="ECO:0000313" key="1">
    <source>
        <dbReference type="EMBL" id="MCD9638649.1"/>
    </source>
</evidence>
<reference evidence="1 2" key="1">
    <citation type="journal article" date="2021" name="BMC Genomics">
        <title>Datura genome reveals duplications of psychoactive alkaloid biosynthetic genes and high mutation rate following tissue culture.</title>
        <authorList>
            <person name="Rajewski A."/>
            <person name="Carter-House D."/>
            <person name="Stajich J."/>
            <person name="Litt A."/>
        </authorList>
    </citation>
    <scope>NUCLEOTIDE SEQUENCE [LARGE SCALE GENOMIC DNA]</scope>
    <source>
        <strain evidence="1">AR-01</strain>
    </source>
</reference>
<keyword evidence="2" id="KW-1185">Reference proteome</keyword>